<evidence type="ECO:0000313" key="2">
    <source>
        <dbReference type="Proteomes" id="UP000237968"/>
    </source>
</evidence>
<dbReference type="OrthoDB" id="5571240at2"/>
<organism evidence="1 2">
    <name type="scientific">Enhygromyxa salina</name>
    <dbReference type="NCBI Taxonomy" id="215803"/>
    <lineage>
        <taxon>Bacteria</taxon>
        <taxon>Pseudomonadati</taxon>
        <taxon>Myxococcota</taxon>
        <taxon>Polyangia</taxon>
        <taxon>Nannocystales</taxon>
        <taxon>Nannocystaceae</taxon>
        <taxon>Enhygromyxa</taxon>
    </lineage>
</organism>
<gene>
    <name evidence="1" type="ORF">ENSA5_41430</name>
</gene>
<comment type="caution">
    <text evidence="1">The sequence shown here is derived from an EMBL/GenBank/DDBJ whole genome shotgun (WGS) entry which is preliminary data.</text>
</comment>
<dbReference type="EMBL" id="PVNK01000180">
    <property type="protein sequence ID" value="PRP94031.1"/>
    <property type="molecule type" value="Genomic_DNA"/>
</dbReference>
<proteinExistence type="predicted"/>
<name>A0A2S9XMW7_9BACT</name>
<accession>A0A2S9XMW7</accession>
<keyword evidence="2" id="KW-1185">Reference proteome</keyword>
<sequence length="694" mass="75730">MDHELSGRVTALETEVGVPGLVVLAFDRGRHVDQSLGRALTDVEGDYHLGYDCAQRVEHARDLYVTVMTDAGRVLHTTEGVTRFDASPSEVIDVRIPAATIRDAGVELPATIELVDRRRLATLSCLDAADPDDALVPAIRADLSRGGTVFALMRRYAREPGGDGEEGGLRLAKLAKLFELGSVPEGLVGHHYGLVMDGASAGGGRITRAWGLVVGVTRAWAGKSFAPLAEGERRKITGTAIPDEVGVYRGANHFGRRGHAPVNLAARALLELMDQLDEASIESQLRYGHARSGHRFVAHRACSVHAGTPREVFRLNYRFGGLANYPPLSFLVEELVEIADGVYLGQQLLATRHLTRRYDPATPAHDHGYERFGYFLLFDQALNVAARRLFADIQMPLAAVTTRLSRPGEGVRTPRPPAKFTTLTLAEAPANVADPDALAQVERDVVDAGSVLRMLASYSAAAAHSPTTDSPVFAKLRALFQAGLAPESMTGYYDGAVVSWSSPGLLGGFGVNSLNLAWRVCRPYSPWTGQRFAPRGESPGRGVSSNQLCANTLVFRGLRARAVGLAMKAMKLRIEPASDTERREHGYDAKAWFAAAEPASSVDPDHRGKRVYQLNYRPRTLSNPPPASASIEELVQIARGLFLGQVNYATRPWLAWDPETDPASYGYRPFGYFVLLDREWQARRLRLGFDLHEV</sequence>
<evidence type="ECO:0000313" key="1">
    <source>
        <dbReference type="EMBL" id="PRP94031.1"/>
    </source>
</evidence>
<dbReference type="Proteomes" id="UP000237968">
    <property type="component" value="Unassembled WGS sequence"/>
</dbReference>
<reference evidence="1 2" key="1">
    <citation type="submission" date="2018-03" db="EMBL/GenBank/DDBJ databases">
        <title>Draft Genome Sequences of the Obligatory Marine Myxobacteria Enhygromyxa salina SWB005.</title>
        <authorList>
            <person name="Poehlein A."/>
            <person name="Moghaddam J.A."/>
            <person name="Harms H."/>
            <person name="Alanjari M."/>
            <person name="Koenig G.M."/>
            <person name="Daniel R."/>
            <person name="Schaeberle T.F."/>
        </authorList>
    </citation>
    <scope>NUCLEOTIDE SEQUENCE [LARGE SCALE GENOMIC DNA]</scope>
    <source>
        <strain evidence="1 2">SWB005</strain>
    </source>
</reference>
<protein>
    <submittedName>
        <fullName evidence="1">Uncharacterized protein</fullName>
    </submittedName>
</protein>
<dbReference type="AlphaFoldDB" id="A0A2S9XMW7"/>
<dbReference type="RefSeq" id="WP_106393433.1">
    <property type="nucleotide sequence ID" value="NZ_PVNK01000180.1"/>
</dbReference>